<gene>
    <name evidence="2" type="ORF">SAMN04490178_10619</name>
</gene>
<dbReference type="AlphaFoldDB" id="A0A1H8T3Z8"/>
<dbReference type="RefSeq" id="WP_091745074.1">
    <property type="nucleotide sequence ID" value="NZ_FODY01000006.1"/>
</dbReference>
<dbReference type="InterPro" id="IPR025531">
    <property type="entry name" value="DUF4418"/>
</dbReference>
<feature type="transmembrane region" description="Helical" evidence="1">
    <location>
        <begin position="42"/>
        <end position="63"/>
    </location>
</feature>
<evidence type="ECO:0000256" key="1">
    <source>
        <dbReference type="SAM" id="Phobius"/>
    </source>
</evidence>
<dbReference type="OrthoDB" id="1685054at2"/>
<reference evidence="2 3" key="1">
    <citation type="submission" date="2016-10" db="EMBL/GenBank/DDBJ databases">
        <authorList>
            <person name="de Groot N.N."/>
        </authorList>
    </citation>
    <scope>NUCLEOTIDE SEQUENCE [LARGE SCALE GENOMIC DNA]</scope>
    <source>
        <strain evidence="2 3">DSM 13305</strain>
    </source>
</reference>
<dbReference type="Proteomes" id="UP000198847">
    <property type="component" value="Unassembled WGS sequence"/>
</dbReference>
<feature type="transmembrane region" description="Helical" evidence="1">
    <location>
        <begin position="70"/>
        <end position="92"/>
    </location>
</feature>
<accession>A0A1H8T3Z8</accession>
<organism evidence="2 3">
    <name type="scientific">Propionispora vibrioides</name>
    <dbReference type="NCBI Taxonomy" id="112903"/>
    <lineage>
        <taxon>Bacteria</taxon>
        <taxon>Bacillati</taxon>
        <taxon>Bacillota</taxon>
        <taxon>Negativicutes</taxon>
        <taxon>Selenomonadales</taxon>
        <taxon>Sporomusaceae</taxon>
        <taxon>Propionispora</taxon>
    </lineage>
</organism>
<evidence type="ECO:0008006" key="4">
    <source>
        <dbReference type="Google" id="ProtNLM"/>
    </source>
</evidence>
<evidence type="ECO:0000313" key="2">
    <source>
        <dbReference type="EMBL" id="SEO85730.1"/>
    </source>
</evidence>
<feature type="transmembrane region" description="Helical" evidence="1">
    <location>
        <begin position="104"/>
        <end position="124"/>
    </location>
</feature>
<evidence type="ECO:0000313" key="3">
    <source>
        <dbReference type="Proteomes" id="UP000198847"/>
    </source>
</evidence>
<keyword evidence="3" id="KW-1185">Reference proteome</keyword>
<sequence>MNYEKILAWVVLLLSMGLLLLPRIIPICTGLAGGKPMTCHYTYQAEFLVTLLAVIVAGSLFALHTAEARLLSGFILALLGVIVVVLPQPWAIGLCTYGNCQKTAFFSVCGGSLLTLTGAAIAWYSSRKIQTDPENWEDNA</sequence>
<dbReference type="Pfam" id="PF14387">
    <property type="entry name" value="DUF4418"/>
    <property type="match status" value="1"/>
</dbReference>
<protein>
    <recommendedName>
        <fullName evidence="4">DUF4418 domain-containing protein</fullName>
    </recommendedName>
</protein>
<name>A0A1H8T3Z8_9FIRM</name>
<proteinExistence type="predicted"/>
<dbReference type="EMBL" id="FODY01000006">
    <property type="protein sequence ID" value="SEO85730.1"/>
    <property type="molecule type" value="Genomic_DNA"/>
</dbReference>
<keyword evidence="1" id="KW-1133">Transmembrane helix</keyword>
<dbReference type="STRING" id="112903.SAMN04490178_10619"/>
<keyword evidence="1" id="KW-0472">Membrane</keyword>
<keyword evidence="1" id="KW-0812">Transmembrane</keyword>